<evidence type="ECO:0000256" key="1">
    <source>
        <dbReference type="SAM" id="MobiDB-lite"/>
    </source>
</evidence>
<feature type="region of interest" description="Disordered" evidence="1">
    <location>
        <begin position="43"/>
        <end position="65"/>
    </location>
</feature>
<evidence type="ECO:0000313" key="4">
    <source>
        <dbReference type="WBParaSite" id="TTAC_0000581301-mRNA-1"/>
    </source>
</evidence>
<dbReference type="WBParaSite" id="TTAC_0000581301-mRNA-1">
    <property type="protein sequence ID" value="TTAC_0000581301-mRNA-1"/>
    <property type="gene ID" value="TTAC_0000581301"/>
</dbReference>
<organism evidence="4">
    <name type="scientific">Hydatigena taeniaeformis</name>
    <name type="common">Feline tapeworm</name>
    <name type="synonym">Taenia taeniaeformis</name>
    <dbReference type="NCBI Taxonomy" id="6205"/>
    <lineage>
        <taxon>Eukaryota</taxon>
        <taxon>Metazoa</taxon>
        <taxon>Spiralia</taxon>
        <taxon>Lophotrochozoa</taxon>
        <taxon>Platyhelminthes</taxon>
        <taxon>Cestoda</taxon>
        <taxon>Eucestoda</taxon>
        <taxon>Cyclophyllidea</taxon>
        <taxon>Taeniidae</taxon>
        <taxon>Hydatigera</taxon>
    </lineage>
</organism>
<name>A0A0R3WYH3_HYDTA</name>
<protein>
    <submittedName>
        <fullName evidence="2 4">Uncharacterized protein</fullName>
    </submittedName>
</protein>
<keyword evidence="3" id="KW-1185">Reference proteome</keyword>
<evidence type="ECO:0000313" key="3">
    <source>
        <dbReference type="Proteomes" id="UP000274429"/>
    </source>
</evidence>
<reference evidence="4" key="1">
    <citation type="submission" date="2017-02" db="UniProtKB">
        <authorList>
            <consortium name="WormBaseParasite"/>
        </authorList>
    </citation>
    <scope>IDENTIFICATION</scope>
</reference>
<reference evidence="2 3" key="2">
    <citation type="submission" date="2018-11" db="EMBL/GenBank/DDBJ databases">
        <authorList>
            <consortium name="Pathogen Informatics"/>
        </authorList>
    </citation>
    <scope>NUCLEOTIDE SEQUENCE [LARGE SCALE GENOMIC DNA]</scope>
</reference>
<evidence type="ECO:0000313" key="2">
    <source>
        <dbReference type="EMBL" id="VDM27687.1"/>
    </source>
</evidence>
<dbReference type="Proteomes" id="UP000274429">
    <property type="component" value="Unassembled WGS sequence"/>
</dbReference>
<dbReference type="AlphaFoldDB" id="A0A0R3WYH3"/>
<accession>A0A0R3WYH3</accession>
<feature type="compositionally biased region" description="Polar residues" evidence="1">
    <location>
        <begin position="1"/>
        <end position="14"/>
    </location>
</feature>
<proteinExistence type="predicted"/>
<dbReference type="EMBL" id="UYWX01009107">
    <property type="protein sequence ID" value="VDM27687.1"/>
    <property type="molecule type" value="Genomic_DNA"/>
</dbReference>
<feature type="region of interest" description="Disordered" evidence="1">
    <location>
        <begin position="1"/>
        <end position="26"/>
    </location>
</feature>
<feature type="compositionally biased region" description="Low complexity" evidence="1">
    <location>
        <begin position="52"/>
        <end position="62"/>
    </location>
</feature>
<gene>
    <name evidence="2" type="ORF">TTAC_LOCUS5798</name>
</gene>
<sequence length="133" mass="14312">MKETPPQLTANLNQDADPPAPSAPMQCNLPDMETFAPPSCQTFSPPQRICATPETPRRGPTTDTRDEVAAAVEHPVIAESTAHILLWHRQGCSTPSANPFIAPSYAITIATFLTLKVTVVKEYTAISVLSKGK</sequence>